<feature type="transmembrane region" description="Helical" evidence="1">
    <location>
        <begin position="230"/>
        <end position="250"/>
    </location>
</feature>
<evidence type="ECO:0000256" key="2">
    <source>
        <dbReference type="SAM" id="SignalP"/>
    </source>
</evidence>
<reference evidence="4" key="1">
    <citation type="submission" date="2016-12" db="EMBL/GenBank/DDBJ databases">
        <authorList>
            <person name="Meng X."/>
        </authorList>
    </citation>
    <scope>NUCLEOTIDE SEQUENCE [LARGE SCALE GENOMIC DNA]</scope>
    <source>
        <strain evidence="4">DSM 19116</strain>
    </source>
</reference>
<keyword evidence="1" id="KW-0812">Transmembrane</keyword>
<dbReference type="Proteomes" id="UP000185628">
    <property type="component" value="Unassembled WGS sequence"/>
</dbReference>
<dbReference type="AlphaFoldDB" id="A0A1Q5Q5Q9"/>
<gene>
    <name evidence="3" type="ORF">BSZ39_00455</name>
</gene>
<proteinExistence type="predicted"/>
<feature type="chain" id="PRO_5013248251" evidence="2">
    <location>
        <begin position="22"/>
        <end position="256"/>
    </location>
</feature>
<protein>
    <submittedName>
        <fullName evidence="3">Uncharacterized protein</fullName>
    </submittedName>
</protein>
<name>A0A1Q5Q5Q9_9ACTO</name>
<organism evidence="3 4">
    <name type="scientific">Bowdeniella nasicola</name>
    <dbReference type="NCBI Taxonomy" id="208480"/>
    <lineage>
        <taxon>Bacteria</taxon>
        <taxon>Bacillati</taxon>
        <taxon>Actinomycetota</taxon>
        <taxon>Actinomycetes</taxon>
        <taxon>Actinomycetales</taxon>
        <taxon>Actinomycetaceae</taxon>
        <taxon>Bowdeniella</taxon>
    </lineage>
</organism>
<dbReference type="EMBL" id="MQVR01000002">
    <property type="protein sequence ID" value="OKL55042.1"/>
    <property type="molecule type" value="Genomic_DNA"/>
</dbReference>
<evidence type="ECO:0000256" key="1">
    <source>
        <dbReference type="SAM" id="Phobius"/>
    </source>
</evidence>
<keyword evidence="4" id="KW-1185">Reference proteome</keyword>
<feature type="signal peptide" evidence="2">
    <location>
        <begin position="1"/>
        <end position="21"/>
    </location>
</feature>
<evidence type="ECO:0000313" key="3">
    <source>
        <dbReference type="EMBL" id="OKL55042.1"/>
    </source>
</evidence>
<comment type="caution">
    <text evidence="3">The sequence shown here is derived from an EMBL/GenBank/DDBJ whole genome shotgun (WGS) entry which is preliminary data.</text>
</comment>
<keyword evidence="1" id="KW-1133">Transmembrane helix</keyword>
<keyword evidence="2" id="KW-0732">Signal</keyword>
<accession>A0A1Q5Q5Q9</accession>
<evidence type="ECO:0000313" key="4">
    <source>
        <dbReference type="Proteomes" id="UP000185628"/>
    </source>
</evidence>
<sequence>MIGRLATLVVALVVLAPPALAIDADEEPTDAITAWIADAAREWVDADETRPEQVVPAEVSFGVARRALEWSPLLLADPPADSWSGVSVPLRPDDPAARVPRPPRHPEALPVGSDPVAVGLVVPIDTWLIPVTQAGRAVGVLEVTFKRGAPVVAATWSPAAGAAVIDAPHHVVHDPSGWIGIDLPTVRALDDAARERIAGEVPIDTYLEVLAEAAAEPGTQAARYRATTPIIVTISALAALFAALLFARWLRIESDT</sequence>
<keyword evidence="1" id="KW-0472">Membrane</keyword>